<keyword evidence="1" id="KW-0812">Transmembrane</keyword>
<reference evidence="3" key="1">
    <citation type="journal article" date="2019" name="Int. J. Syst. Evol. Microbiol.">
        <title>The Global Catalogue of Microorganisms (GCM) 10K type strain sequencing project: providing services to taxonomists for standard genome sequencing and annotation.</title>
        <authorList>
            <consortium name="The Broad Institute Genomics Platform"/>
            <consortium name="The Broad Institute Genome Sequencing Center for Infectious Disease"/>
            <person name="Wu L."/>
            <person name="Ma J."/>
        </authorList>
    </citation>
    <scope>NUCLEOTIDE SEQUENCE [LARGE SCALE GENOMIC DNA]</scope>
    <source>
        <strain evidence="3">JCM 9377</strain>
    </source>
</reference>
<keyword evidence="1" id="KW-1133">Transmembrane helix</keyword>
<gene>
    <name evidence="2" type="ORF">GCM10010468_41590</name>
</gene>
<sequence>MGADGVVLLGALFFGAVLGAGVQRFKRTRYDLRRTSNAVPYLRRSMLASGKDTLVLLVVAAAAAYAALHGK</sequence>
<evidence type="ECO:0000256" key="1">
    <source>
        <dbReference type="SAM" id="Phobius"/>
    </source>
</evidence>
<accession>A0ABP6QBY5</accession>
<evidence type="ECO:0000313" key="2">
    <source>
        <dbReference type="EMBL" id="GAA3218231.1"/>
    </source>
</evidence>
<feature type="transmembrane region" description="Helical" evidence="1">
    <location>
        <begin position="6"/>
        <end position="25"/>
    </location>
</feature>
<protein>
    <submittedName>
        <fullName evidence="2">Uncharacterized protein</fullName>
    </submittedName>
</protein>
<name>A0ABP6QBY5_9ACTN</name>
<dbReference type="RefSeq" id="WP_344830770.1">
    <property type="nucleotide sequence ID" value="NZ_BAAAUV010000009.1"/>
</dbReference>
<keyword evidence="3" id="KW-1185">Reference proteome</keyword>
<evidence type="ECO:0000313" key="3">
    <source>
        <dbReference type="Proteomes" id="UP001501237"/>
    </source>
</evidence>
<dbReference type="EMBL" id="BAAAUV010000009">
    <property type="protein sequence ID" value="GAA3218231.1"/>
    <property type="molecule type" value="Genomic_DNA"/>
</dbReference>
<comment type="caution">
    <text evidence="2">The sequence shown here is derived from an EMBL/GenBank/DDBJ whole genome shotgun (WGS) entry which is preliminary data.</text>
</comment>
<organism evidence="2 3">
    <name type="scientific">Actinocorallia longicatena</name>
    <dbReference type="NCBI Taxonomy" id="111803"/>
    <lineage>
        <taxon>Bacteria</taxon>
        <taxon>Bacillati</taxon>
        <taxon>Actinomycetota</taxon>
        <taxon>Actinomycetes</taxon>
        <taxon>Streptosporangiales</taxon>
        <taxon>Thermomonosporaceae</taxon>
        <taxon>Actinocorallia</taxon>
    </lineage>
</organism>
<proteinExistence type="predicted"/>
<dbReference type="Proteomes" id="UP001501237">
    <property type="component" value="Unassembled WGS sequence"/>
</dbReference>
<feature type="transmembrane region" description="Helical" evidence="1">
    <location>
        <begin position="46"/>
        <end position="68"/>
    </location>
</feature>
<keyword evidence="1" id="KW-0472">Membrane</keyword>